<dbReference type="PROSITE" id="PS00028">
    <property type="entry name" value="ZINC_FINGER_C2H2_1"/>
    <property type="match status" value="12"/>
</dbReference>
<evidence type="ECO:0000313" key="17">
    <source>
        <dbReference type="Proteomes" id="UP000006813"/>
    </source>
</evidence>
<feature type="compositionally biased region" description="Basic and acidic residues" evidence="14">
    <location>
        <begin position="283"/>
        <end position="296"/>
    </location>
</feature>
<protein>
    <recommendedName>
        <fullName evidence="12">Zinc finger protein 331</fullName>
    </recommendedName>
</protein>
<keyword evidence="8" id="KW-0238">DNA-binding</keyword>
<dbReference type="FunFam" id="3.30.160.60:FF:002254">
    <property type="entry name" value="Zinc finger protein 540"/>
    <property type="match status" value="1"/>
</dbReference>
<evidence type="ECO:0000256" key="13">
    <source>
        <dbReference type="PROSITE-ProRule" id="PRU00042"/>
    </source>
</evidence>
<dbReference type="FunFam" id="3.30.160.60:FF:000382">
    <property type="entry name" value="zinc finger protein 35 isoform X4"/>
    <property type="match status" value="1"/>
</dbReference>
<evidence type="ECO:0000256" key="8">
    <source>
        <dbReference type="ARBA" id="ARBA00023125"/>
    </source>
</evidence>
<evidence type="ECO:0000256" key="11">
    <source>
        <dbReference type="ARBA" id="ARBA00054984"/>
    </source>
</evidence>
<feature type="domain" description="C2H2-type" evidence="15">
    <location>
        <begin position="467"/>
        <end position="494"/>
    </location>
</feature>
<dbReference type="GO" id="GO:0003677">
    <property type="term" value="F:DNA binding"/>
    <property type="evidence" value="ECO:0007669"/>
    <property type="project" value="UniProtKB-KW"/>
</dbReference>
<dbReference type="FunFam" id="3.30.160.60:FF:000020">
    <property type="entry name" value="Zinc finger protein 14 homolog"/>
    <property type="match status" value="3"/>
</dbReference>
<evidence type="ECO:0000256" key="6">
    <source>
        <dbReference type="ARBA" id="ARBA00022833"/>
    </source>
</evidence>
<keyword evidence="5 13" id="KW-0863">Zinc-finger</keyword>
<evidence type="ECO:0000256" key="9">
    <source>
        <dbReference type="ARBA" id="ARBA00023163"/>
    </source>
</evidence>
<evidence type="ECO:0000313" key="16">
    <source>
        <dbReference type="EMBL" id="EHB18857.1"/>
    </source>
</evidence>
<accession>G5CBE6</accession>
<feature type="region of interest" description="Disordered" evidence="14">
    <location>
        <begin position="243"/>
        <end position="296"/>
    </location>
</feature>
<organism evidence="16 17">
    <name type="scientific">Heterocephalus glaber</name>
    <name type="common">Naked mole rat</name>
    <dbReference type="NCBI Taxonomy" id="10181"/>
    <lineage>
        <taxon>Eukaryota</taxon>
        <taxon>Metazoa</taxon>
        <taxon>Chordata</taxon>
        <taxon>Craniata</taxon>
        <taxon>Vertebrata</taxon>
        <taxon>Euteleostomi</taxon>
        <taxon>Mammalia</taxon>
        <taxon>Eutheria</taxon>
        <taxon>Euarchontoglires</taxon>
        <taxon>Glires</taxon>
        <taxon>Rodentia</taxon>
        <taxon>Hystricomorpha</taxon>
        <taxon>Bathyergidae</taxon>
        <taxon>Heterocephalus</taxon>
    </lineage>
</organism>
<dbReference type="AlphaFoldDB" id="G5CBE6"/>
<dbReference type="Proteomes" id="UP000006813">
    <property type="component" value="Unassembled WGS sequence"/>
</dbReference>
<dbReference type="FunFam" id="3.30.160.60:FF:001498">
    <property type="entry name" value="Zinc finger protein 404"/>
    <property type="match status" value="1"/>
</dbReference>
<dbReference type="FunFam" id="3.30.160.60:FF:001270">
    <property type="entry name" value="zinc finger protein 583 isoform X1"/>
    <property type="match status" value="1"/>
</dbReference>
<dbReference type="Pfam" id="PF00096">
    <property type="entry name" value="zf-C2H2"/>
    <property type="match status" value="10"/>
</dbReference>
<evidence type="ECO:0000256" key="14">
    <source>
        <dbReference type="SAM" id="MobiDB-lite"/>
    </source>
</evidence>
<proteinExistence type="inferred from homology"/>
<dbReference type="FunFam" id="3.30.160.60:FF:000446">
    <property type="entry name" value="Zinc finger protein"/>
    <property type="match status" value="1"/>
</dbReference>
<comment type="similarity">
    <text evidence="2">Belongs to the krueppel C2H2-type zinc-finger protein family.</text>
</comment>
<dbReference type="InterPro" id="IPR013087">
    <property type="entry name" value="Znf_C2H2_type"/>
</dbReference>
<dbReference type="FunFam" id="3.30.160.60:FF:000348">
    <property type="entry name" value="zinc finger protein 260"/>
    <property type="match status" value="1"/>
</dbReference>
<dbReference type="PROSITE" id="PS50157">
    <property type="entry name" value="ZINC_FINGER_C2H2_2"/>
    <property type="match status" value="12"/>
</dbReference>
<dbReference type="PANTHER" id="PTHR23234">
    <property type="entry name" value="ZNF44 PROTEIN"/>
    <property type="match status" value="1"/>
</dbReference>
<dbReference type="FunFam" id="3.30.160.60:FF:002004">
    <property type="entry name" value="Zinc finger protein 473"/>
    <property type="match status" value="1"/>
</dbReference>
<dbReference type="FunFam" id="3.30.160.60:FF:000044">
    <property type="entry name" value="zinc finger protein 37 homolog"/>
    <property type="match status" value="1"/>
</dbReference>
<reference evidence="16 17" key="1">
    <citation type="journal article" date="2011" name="Nature">
        <title>Genome sequencing reveals insights into physiology and longevity of the naked mole rat.</title>
        <authorList>
            <person name="Kim E.B."/>
            <person name="Fang X."/>
            <person name="Fushan A.A."/>
            <person name="Huang Z."/>
            <person name="Lobanov A.V."/>
            <person name="Han L."/>
            <person name="Marino S.M."/>
            <person name="Sun X."/>
            <person name="Turanov A.A."/>
            <person name="Yang P."/>
            <person name="Yim S.H."/>
            <person name="Zhao X."/>
            <person name="Kasaikina M.V."/>
            <person name="Stoletzki N."/>
            <person name="Peng C."/>
            <person name="Polak P."/>
            <person name="Xiong Z."/>
            <person name="Kiezun A."/>
            <person name="Zhu Y."/>
            <person name="Chen Y."/>
            <person name="Kryukov G.V."/>
            <person name="Zhang Q."/>
            <person name="Peshkin L."/>
            <person name="Yang L."/>
            <person name="Bronson R.T."/>
            <person name="Buffenstein R."/>
            <person name="Wang B."/>
            <person name="Han C."/>
            <person name="Li Q."/>
            <person name="Chen L."/>
            <person name="Zhao W."/>
            <person name="Sunyaev S.R."/>
            <person name="Park T.J."/>
            <person name="Zhang G."/>
            <person name="Wang J."/>
            <person name="Gladyshev V.N."/>
        </authorList>
    </citation>
    <scope>NUCLEOTIDE SEQUENCE [LARGE SCALE GENOMIC DNA]</scope>
</reference>
<dbReference type="Gene3D" id="3.30.160.60">
    <property type="entry name" value="Classic Zinc Finger"/>
    <property type="match status" value="12"/>
</dbReference>
<keyword evidence="6" id="KW-0862">Zinc</keyword>
<feature type="domain" description="C2H2-type" evidence="15">
    <location>
        <begin position="299"/>
        <end position="326"/>
    </location>
</feature>
<dbReference type="GO" id="GO:0005654">
    <property type="term" value="C:nucleoplasm"/>
    <property type="evidence" value="ECO:0007669"/>
    <property type="project" value="UniProtKB-ARBA"/>
</dbReference>
<sequence length="631" mass="70776">MGWGWRCLHPAQETHPRGLCRLCARQLRAEECNSRFSCVPGLGRDSGRSLSGSDRTCSSVFEAGAGRIGAPGLGSTGGCVAGISALPAAFSTFTFQPMVPAWEQRPHKAWKLRLVKTARERTQGAAAGRPWNARGPGVALTGGMTGADLLGSVLWRGADGVTGMRSPGRGNARITDPVLRVETMAHVGEYYRKLCQQTLRYIRAFLNHREPGAQVDLEPSYAAKSLAIQKSFYKINLHRRNAHRRSQSCPANRMCGGESERSQGPGGRNLGREGNSSQAAAKSRWEGRPASRPHRENAYECTDCGKGFSRSYQLSQHQKIHTGEKPYECKDCKKAFRWGNQLTQHQKIHTGEKPYECKDCGKAFRWGSSLVIHRRIHTGEKPYECKDCGKAFRRGDELTQHLRFHTGEKDYECKDCGKTFSRLYKLIQHKRIHSGEKPYECKDCGKAFICGSSLIQHKRVHTGEKPFECQECGKSFTRVNYLTQHQKIHTGEKPHECKECGKAFRWASSLVKHERIHTGEKPYRCAECGKGFNCGYHLTQHERIHTGETPFKCKECGKAFIYGSSLVKHERIHTGEKPHECTDCGKAFSHGHQLTQHQKTHTAKPHVCKECGKVCKHSSHLKGHLRVHKNL</sequence>
<keyword evidence="9" id="KW-0804">Transcription</keyword>
<dbReference type="SMART" id="SM00355">
    <property type="entry name" value="ZnF_C2H2"/>
    <property type="match status" value="12"/>
</dbReference>
<comment type="subcellular location">
    <subcellularLocation>
        <location evidence="1">Nucleus</location>
    </subcellularLocation>
</comment>
<evidence type="ECO:0000256" key="7">
    <source>
        <dbReference type="ARBA" id="ARBA00023015"/>
    </source>
</evidence>
<dbReference type="PANTHER" id="PTHR23234:SF8">
    <property type="entry name" value="C2H2-TYPE DOMAIN-CONTAINING PROTEIN"/>
    <property type="match status" value="1"/>
</dbReference>
<evidence type="ECO:0000256" key="2">
    <source>
        <dbReference type="ARBA" id="ARBA00006991"/>
    </source>
</evidence>
<feature type="domain" description="C2H2-type" evidence="15">
    <location>
        <begin position="495"/>
        <end position="522"/>
    </location>
</feature>
<feature type="domain" description="C2H2-type" evidence="15">
    <location>
        <begin position="606"/>
        <end position="631"/>
    </location>
</feature>
<feature type="domain" description="C2H2-type" evidence="15">
    <location>
        <begin position="411"/>
        <end position="438"/>
    </location>
</feature>
<evidence type="ECO:0000256" key="10">
    <source>
        <dbReference type="ARBA" id="ARBA00023242"/>
    </source>
</evidence>
<keyword evidence="7" id="KW-0805">Transcription regulation</keyword>
<dbReference type="InParanoid" id="G5CBE6"/>
<name>G5CBE6_HETGA</name>
<feature type="domain" description="C2H2-type" evidence="15">
    <location>
        <begin position="439"/>
        <end position="466"/>
    </location>
</feature>
<feature type="domain" description="C2H2-type" evidence="15">
    <location>
        <begin position="579"/>
        <end position="606"/>
    </location>
</feature>
<dbReference type="InterPro" id="IPR050758">
    <property type="entry name" value="Znf_C2H2-type"/>
</dbReference>
<evidence type="ECO:0000256" key="12">
    <source>
        <dbReference type="ARBA" id="ARBA00068064"/>
    </source>
</evidence>
<feature type="domain" description="C2H2-type" evidence="15">
    <location>
        <begin position="355"/>
        <end position="382"/>
    </location>
</feature>
<evidence type="ECO:0000256" key="5">
    <source>
        <dbReference type="ARBA" id="ARBA00022771"/>
    </source>
</evidence>
<keyword evidence="4" id="KW-0677">Repeat</keyword>
<dbReference type="InterPro" id="IPR036236">
    <property type="entry name" value="Znf_C2H2_sf"/>
</dbReference>
<dbReference type="EMBL" id="JH204767">
    <property type="protein sequence ID" value="EHB18857.1"/>
    <property type="molecule type" value="Genomic_DNA"/>
</dbReference>
<keyword evidence="3" id="KW-0479">Metal-binding</keyword>
<evidence type="ECO:0000256" key="4">
    <source>
        <dbReference type="ARBA" id="ARBA00022737"/>
    </source>
</evidence>
<feature type="domain" description="C2H2-type" evidence="15">
    <location>
        <begin position="383"/>
        <end position="410"/>
    </location>
</feature>
<keyword evidence="10" id="KW-0539">Nucleus</keyword>
<comment type="function">
    <text evidence="11">May be involved in transcriptional regulation. May play a role in spermatogenesis.</text>
</comment>
<dbReference type="SUPFAM" id="SSF57667">
    <property type="entry name" value="beta-beta-alpha zinc fingers"/>
    <property type="match status" value="7"/>
</dbReference>
<dbReference type="STRING" id="10181.G5CBE6"/>
<evidence type="ECO:0000256" key="1">
    <source>
        <dbReference type="ARBA" id="ARBA00004123"/>
    </source>
</evidence>
<dbReference type="GO" id="GO:0008270">
    <property type="term" value="F:zinc ion binding"/>
    <property type="evidence" value="ECO:0007669"/>
    <property type="project" value="UniProtKB-KW"/>
</dbReference>
<feature type="domain" description="C2H2-type" evidence="15">
    <location>
        <begin position="551"/>
        <end position="578"/>
    </location>
</feature>
<gene>
    <name evidence="16" type="ORF">GW7_20157</name>
</gene>
<evidence type="ECO:0000256" key="3">
    <source>
        <dbReference type="ARBA" id="ARBA00022723"/>
    </source>
</evidence>
<feature type="domain" description="C2H2-type" evidence="15">
    <location>
        <begin position="523"/>
        <end position="550"/>
    </location>
</feature>
<evidence type="ECO:0000259" key="15">
    <source>
        <dbReference type="PROSITE" id="PS50157"/>
    </source>
</evidence>
<dbReference type="FunFam" id="3.30.160.60:FF:000338">
    <property type="entry name" value="zinc finger protein 383"/>
    <property type="match status" value="1"/>
</dbReference>
<feature type="domain" description="C2H2-type" evidence="15">
    <location>
        <begin position="327"/>
        <end position="354"/>
    </location>
</feature>